<dbReference type="InterPro" id="IPR009057">
    <property type="entry name" value="Homeodomain-like_sf"/>
</dbReference>
<reference evidence="2 3" key="1">
    <citation type="journal article" date="2019" name="Int. J. Syst. Evol. Microbiol.">
        <title>The Global Catalogue of Microorganisms (GCM) 10K type strain sequencing project: providing services to taxonomists for standard genome sequencing and annotation.</title>
        <authorList>
            <consortium name="The Broad Institute Genomics Platform"/>
            <consortium name="The Broad Institute Genome Sequencing Center for Infectious Disease"/>
            <person name="Wu L."/>
            <person name="Ma J."/>
        </authorList>
    </citation>
    <scope>NUCLEOTIDE SEQUENCE [LARGE SCALE GENOMIC DNA]</scope>
    <source>
        <strain evidence="2 3">JCM 15592</strain>
    </source>
</reference>
<dbReference type="Gene3D" id="1.10.10.10">
    <property type="entry name" value="Winged helix-like DNA-binding domain superfamily/Winged helix DNA-binding domain"/>
    <property type="match status" value="1"/>
</dbReference>
<dbReference type="SUPFAM" id="SSF46689">
    <property type="entry name" value="Homeodomain-like"/>
    <property type="match status" value="1"/>
</dbReference>
<name>A0ABN2LMQ8_9MICO</name>
<evidence type="ECO:0000256" key="1">
    <source>
        <dbReference type="SAM" id="Coils"/>
    </source>
</evidence>
<dbReference type="Proteomes" id="UP001499938">
    <property type="component" value="Unassembled WGS sequence"/>
</dbReference>
<feature type="coiled-coil region" evidence="1">
    <location>
        <begin position="66"/>
        <end position="93"/>
    </location>
</feature>
<dbReference type="Pfam" id="PF01527">
    <property type="entry name" value="HTH_Tnp_1"/>
    <property type="match status" value="1"/>
</dbReference>
<dbReference type="InterPro" id="IPR036388">
    <property type="entry name" value="WH-like_DNA-bd_sf"/>
</dbReference>
<keyword evidence="3" id="KW-1185">Reference proteome</keyword>
<dbReference type="EMBL" id="BAAAPO010000027">
    <property type="protein sequence ID" value="GAA1794056.1"/>
    <property type="molecule type" value="Genomic_DNA"/>
</dbReference>
<comment type="caution">
    <text evidence="2">The sequence shown here is derived from an EMBL/GenBank/DDBJ whole genome shotgun (WGS) entry which is preliminary data.</text>
</comment>
<dbReference type="InterPro" id="IPR002514">
    <property type="entry name" value="Transposase_8"/>
</dbReference>
<evidence type="ECO:0000313" key="2">
    <source>
        <dbReference type="EMBL" id="GAA1794056.1"/>
    </source>
</evidence>
<gene>
    <name evidence="2" type="ORF">GCM10009811_18480</name>
</gene>
<evidence type="ECO:0000313" key="3">
    <source>
        <dbReference type="Proteomes" id="UP001499938"/>
    </source>
</evidence>
<sequence length="107" mass="12291">MGRPSKYSQAFRERAVRLVAEQRDEYPSEFETIRSVAAKLGIGSAETLRKWVRRFEVDSGSRPGMTTAEHEQIKALKREVAELRRANEILKAAKPFFAAELDRPGRW</sequence>
<accession>A0ABN2LMQ8</accession>
<protein>
    <submittedName>
        <fullName evidence="2">Transposase</fullName>
    </submittedName>
</protein>
<proteinExistence type="predicted"/>
<keyword evidence="1" id="KW-0175">Coiled coil</keyword>
<organism evidence="2 3">
    <name type="scientific">Nostocoides veronense</name>
    <dbReference type="NCBI Taxonomy" id="330836"/>
    <lineage>
        <taxon>Bacteria</taxon>
        <taxon>Bacillati</taxon>
        <taxon>Actinomycetota</taxon>
        <taxon>Actinomycetes</taxon>
        <taxon>Micrococcales</taxon>
        <taxon>Intrasporangiaceae</taxon>
        <taxon>Nostocoides</taxon>
    </lineage>
</organism>